<keyword evidence="2" id="KW-1185">Reference proteome</keyword>
<dbReference type="GeneID" id="39608105"/>
<dbReference type="Proteomes" id="UP000267145">
    <property type="component" value="Unassembled WGS sequence"/>
</dbReference>
<evidence type="ECO:0000313" key="2">
    <source>
        <dbReference type="Proteomes" id="UP000267145"/>
    </source>
</evidence>
<dbReference type="GO" id="GO:0003824">
    <property type="term" value="F:catalytic activity"/>
    <property type="evidence" value="ECO:0007669"/>
    <property type="project" value="InterPro"/>
</dbReference>
<dbReference type="RefSeq" id="XP_028490240.1">
    <property type="nucleotide sequence ID" value="XM_028638587.1"/>
</dbReference>
<dbReference type="STRING" id="1051616.A0A3M9XW99"/>
<dbReference type="GO" id="GO:0009116">
    <property type="term" value="P:nucleoside metabolic process"/>
    <property type="evidence" value="ECO:0007669"/>
    <property type="project" value="InterPro"/>
</dbReference>
<sequence length="71" mass="8189">MIEVHRQLRQEAQRAHVRNRLRSRFDLIGVEMEAAGTMNRLPIILIRGACDYADEHKNKEWQPYAAAMAAA</sequence>
<dbReference type="InterPro" id="IPR053137">
    <property type="entry name" value="NLR-like"/>
</dbReference>
<gene>
    <name evidence="1" type="ORF">D7B24_004416</name>
</gene>
<dbReference type="InterPro" id="IPR035994">
    <property type="entry name" value="Nucleoside_phosphorylase_sf"/>
</dbReference>
<dbReference type="SUPFAM" id="SSF53167">
    <property type="entry name" value="Purine and uridine phosphorylases"/>
    <property type="match status" value="1"/>
</dbReference>
<dbReference type="PANTHER" id="PTHR46082:SF11">
    <property type="entry name" value="AAA+ ATPASE DOMAIN-CONTAINING PROTEIN-RELATED"/>
    <property type="match status" value="1"/>
</dbReference>
<dbReference type="Gene3D" id="3.40.50.1580">
    <property type="entry name" value="Nucleoside phosphorylase domain"/>
    <property type="match status" value="1"/>
</dbReference>
<organism evidence="1 2">
    <name type="scientific">Verticillium nonalfalfae</name>
    <dbReference type="NCBI Taxonomy" id="1051616"/>
    <lineage>
        <taxon>Eukaryota</taxon>
        <taxon>Fungi</taxon>
        <taxon>Dikarya</taxon>
        <taxon>Ascomycota</taxon>
        <taxon>Pezizomycotina</taxon>
        <taxon>Sordariomycetes</taxon>
        <taxon>Hypocreomycetidae</taxon>
        <taxon>Glomerellales</taxon>
        <taxon>Plectosphaerellaceae</taxon>
        <taxon>Verticillium</taxon>
    </lineage>
</organism>
<reference evidence="1 2" key="1">
    <citation type="submission" date="2018-10" db="EMBL/GenBank/DDBJ databases">
        <title>Genome sequence of Verticillium nonalfalfae VnAa140.</title>
        <authorList>
            <person name="Stajich J.E."/>
            <person name="Kasson M.T."/>
        </authorList>
    </citation>
    <scope>NUCLEOTIDE SEQUENCE [LARGE SCALE GENOMIC DNA]</scope>
    <source>
        <strain evidence="1 2">VnAa140</strain>
    </source>
</reference>
<evidence type="ECO:0008006" key="3">
    <source>
        <dbReference type="Google" id="ProtNLM"/>
    </source>
</evidence>
<dbReference type="AlphaFoldDB" id="A0A3M9XW99"/>
<protein>
    <recommendedName>
        <fullName evidence="3">Nucleoside phosphorylase domain-containing protein</fullName>
    </recommendedName>
</protein>
<dbReference type="PANTHER" id="PTHR46082">
    <property type="entry name" value="ATP/GTP-BINDING PROTEIN-RELATED"/>
    <property type="match status" value="1"/>
</dbReference>
<comment type="caution">
    <text evidence="1">The sequence shown here is derived from an EMBL/GenBank/DDBJ whole genome shotgun (WGS) entry which is preliminary data.</text>
</comment>
<evidence type="ECO:0000313" key="1">
    <source>
        <dbReference type="EMBL" id="RNJ52082.1"/>
    </source>
</evidence>
<proteinExistence type="predicted"/>
<accession>A0A3M9XW99</accession>
<name>A0A3M9XW99_9PEZI</name>
<dbReference type="EMBL" id="RBVV01000248">
    <property type="protein sequence ID" value="RNJ52082.1"/>
    <property type="molecule type" value="Genomic_DNA"/>
</dbReference>